<dbReference type="Proteomes" id="UP000322983">
    <property type="component" value="Chromosome"/>
</dbReference>
<feature type="transmembrane region" description="Helical" evidence="1">
    <location>
        <begin position="12"/>
        <end position="35"/>
    </location>
</feature>
<gene>
    <name evidence="2" type="ORF">IC006_0135</name>
    <name evidence="3" type="ORF">IC007_0117</name>
</gene>
<sequence length="145" mass="15862">MFPSPRFTKAQANLIAFLIAIVVILIFVFGIFFAISNVSSPAQHNLDYHSVIQQQVNGGAVLIYYNATSNPFLYVVNSTSGYKLEAVYANEGGVWVQVYNTPTPLSPKEKIYLPAQVAGDEVSLLLFAYNTTQFAFATPNSTVVS</sequence>
<reference evidence="3 4" key="2">
    <citation type="journal article" date="2020" name="Int. J. Syst. Evol. Microbiol.">
        <title>Sulfuracidifex tepidarius gen. nov., sp. nov. and transfer of Sulfolobus metallicus Huber and Stetter 1992 to the genus Sulfuracidifex as Sulfuracidifex metallicus comb. nov.</title>
        <authorList>
            <person name="Itoh T."/>
            <person name="Miura T."/>
            <person name="Sakai H.D."/>
            <person name="Kato S."/>
            <person name="Ohkuma M."/>
            <person name="Takashina T."/>
        </authorList>
    </citation>
    <scope>NUCLEOTIDE SEQUENCE</scope>
    <source>
        <strain evidence="2 4">IC-006</strain>
        <strain evidence="3">IC-007</strain>
    </source>
</reference>
<name>A0A510DZD6_9CREN</name>
<evidence type="ECO:0000313" key="5">
    <source>
        <dbReference type="Proteomes" id="UP000325030"/>
    </source>
</evidence>
<dbReference type="OrthoDB" id="34672at2157"/>
<reference evidence="5" key="1">
    <citation type="submission" date="2018-09" db="EMBL/GenBank/DDBJ databases">
        <title>Complete Genome Sequencing of Sulfolobus sp. JCM 16834.</title>
        <authorList>
            <person name="Kato S."/>
            <person name="Itoh T."/>
            <person name="Ohkuma M."/>
        </authorList>
    </citation>
    <scope>NUCLEOTIDE SEQUENCE [LARGE SCALE GENOMIC DNA]</scope>
    <source>
        <strain evidence="5">IC-007</strain>
    </source>
</reference>
<dbReference type="GeneID" id="41716634"/>
<evidence type="ECO:0008006" key="6">
    <source>
        <dbReference type="Google" id="ProtNLM"/>
    </source>
</evidence>
<accession>A0A510DRP4</accession>
<dbReference type="KEGG" id="step:IC006_0135"/>
<protein>
    <recommendedName>
        <fullName evidence="6">Archaeal Type IV pilin N-terminal domain-containing protein</fullName>
    </recommendedName>
</protein>
<evidence type="ECO:0000313" key="4">
    <source>
        <dbReference type="Proteomes" id="UP000322983"/>
    </source>
</evidence>
<keyword evidence="1" id="KW-1133">Transmembrane helix</keyword>
<dbReference type="Proteomes" id="UP000325030">
    <property type="component" value="Chromosome"/>
</dbReference>
<evidence type="ECO:0000313" key="3">
    <source>
        <dbReference type="EMBL" id="BBG25612.1"/>
    </source>
</evidence>
<dbReference type="AlphaFoldDB" id="A0A510DZD6"/>
<organism evidence="3 5">
    <name type="scientific">Sulfuracidifex tepidarius</name>
    <dbReference type="NCBI Taxonomy" id="1294262"/>
    <lineage>
        <taxon>Archaea</taxon>
        <taxon>Thermoproteota</taxon>
        <taxon>Thermoprotei</taxon>
        <taxon>Sulfolobales</taxon>
        <taxon>Sulfolobaceae</taxon>
        <taxon>Sulfuracidifex</taxon>
    </lineage>
</organism>
<keyword evidence="1" id="KW-0812">Transmembrane</keyword>
<evidence type="ECO:0000256" key="1">
    <source>
        <dbReference type="SAM" id="Phobius"/>
    </source>
</evidence>
<dbReference type="RefSeq" id="WP_054845420.1">
    <property type="nucleotide sequence ID" value="NZ_AP018929.1"/>
</dbReference>
<proteinExistence type="predicted"/>
<dbReference type="STRING" id="1294262.GCA_001316085_00938"/>
<keyword evidence="4" id="KW-1185">Reference proteome</keyword>
<accession>A0A510DZD6</accession>
<evidence type="ECO:0000313" key="2">
    <source>
        <dbReference type="EMBL" id="BBG22851.1"/>
    </source>
</evidence>
<dbReference type="EMBL" id="AP018929">
    <property type="protein sequence ID" value="BBG22851.1"/>
    <property type="molecule type" value="Genomic_DNA"/>
</dbReference>
<dbReference type="EMBL" id="AP018930">
    <property type="protein sequence ID" value="BBG25612.1"/>
    <property type="molecule type" value="Genomic_DNA"/>
</dbReference>
<keyword evidence="1" id="KW-0472">Membrane</keyword>